<reference evidence="2" key="1">
    <citation type="submission" date="2020-11" db="EMBL/GenBank/DDBJ databases">
        <title>Whole-genome analyses of Nonomuraea sp. K274.</title>
        <authorList>
            <person name="Veyisoglu A."/>
        </authorList>
    </citation>
    <scope>NUCLEOTIDE SEQUENCE</scope>
    <source>
        <strain evidence="2">K274</strain>
    </source>
</reference>
<feature type="transmembrane region" description="Helical" evidence="1">
    <location>
        <begin position="337"/>
        <end position="356"/>
    </location>
</feature>
<proteinExistence type="predicted"/>
<sequence>MSFAVTMGPPLAVGLALALLAGRRGWAPPLWAALAVGAALRVFVMLVAAHDPAQPYDFDQDFPLAGDSVLRGENPAMHVREGGWHFLPLLAYVLAGQIELGQLLGLSWNVAGRIVPVLADLALIPLVARLAGGGHQRLRAFQYACVPLGVMVSAVHGQFPPITLLFGVAALVCARSNRVHAAGLLIGLSVACTNWSVLLVPGVVLAVAGARSRLTVLGWTAGVPAAVLLSSSVFLDTPLWQLPTLAKTIMSTRPVVGDWGWTSLATGGGQIVSPTLGRIGMLVLLAGLVAAAWWWRGADPIDLTVVLLLVFLVLTHRLGAQYLLWPLPYLIARQNRWAWPAIIAATLWAAFGYLRLYDVFGMGWWAGHMWWAWSSFLVIPLLLLALPWRRRATASQPAGETVTKDTVPAVE</sequence>
<accession>A0A931A5C7</accession>
<comment type="caution">
    <text evidence="2">The sequence shown here is derived from an EMBL/GenBank/DDBJ whole genome shotgun (WGS) entry which is preliminary data.</text>
</comment>
<dbReference type="RefSeq" id="WP_195894031.1">
    <property type="nucleotide sequence ID" value="NZ_JADOGI010000008.1"/>
</dbReference>
<name>A0A931A5C7_9ACTN</name>
<protein>
    <submittedName>
        <fullName evidence="2">Uncharacterized protein</fullName>
    </submittedName>
</protein>
<keyword evidence="3" id="KW-1185">Reference proteome</keyword>
<evidence type="ECO:0000313" key="2">
    <source>
        <dbReference type="EMBL" id="MBF8185049.1"/>
    </source>
</evidence>
<dbReference type="AlphaFoldDB" id="A0A931A5C7"/>
<feature type="transmembrane region" description="Helical" evidence="1">
    <location>
        <begin position="279"/>
        <end position="295"/>
    </location>
</feature>
<organism evidence="2 3">
    <name type="scientific">Nonomuraea cypriaca</name>
    <dbReference type="NCBI Taxonomy" id="1187855"/>
    <lineage>
        <taxon>Bacteria</taxon>
        <taxon>Bacillati</taxon>
        <taxon>Actinomycetota</taxon>
        <taxon>Actinomycetes</taxon>
        <taxon>Streptosporangiales</taxon>
        <taxon>Streptosporangiaceae</taxon>
        <taxon>Nonomuraea</taxon>
    </lineage>
</organism>
<gene>
    <name evidence="2" type="ORF">ITP53_04710</name>
</gene>
<dbReference type="Proteomes" id="UP000605361">
    <property type="component" value="Unassembled WGS sequence"/>
</dbReference>
<keyword evidence="1" id="KW-1133">Transmembrane helix</keyword>
<feature type="transmembrane region" description="Helical" evidence="1">
    <location>
        <begin position="214"/>
        <end position="235"/>
    </location>
</feature>
<keyword evidence="1" id="KW-0472">Membrane</keyword>
<feature type="transmembrane region" description="Helical" evidence="1">
    <location>
        <begin position="301"/>
        <end position="325"/>
    </location>
</feature>
<evidence type="ECO:0000313" key="3">
    <source>
        <dbReference type="Proteomes" id="UP000605361"/>
    </source>
</evidence>
<dbReference type="EMBL" id="JADOGI010000008">
    <property type="protein sequence ID" value="MBF8185049.1"/>
    <property type="molecule type" value="Genomic_DNA"/>
</dbReference>
<feature type="transmembrane region" description="Helical" evidence="1">
    <location>
        <begin position="30"/>
        <end position="49"/>
    </location>
</feature>
<feature type="transmembrane region" description="Helical" evidence="1">
    <location>
        <begin position="368"/>
        <end position="386"/>
    </location>
</feature>
<evidence type="ECO:0000256" key="1">
    <source>
        <dbReference type="SAM" id="Phobius"/>
    </source>
</evidence>
<keyword evidence="1" id="KW-0812">Transmembrane</keyword>
<feature type="transmembrane region" description="Helical" evidence="1">
    <location>
        <begin position="179"/>
        <end position="207"/>
    </location>
</feature>